<proteinExistence type="predicted"/>
<protein>
    <submittedName>
        <fullName evidence="2">Uncharacterized protein</fullName>
    </submittedName>
</protein>
<feature type="compositionally biased region" description="Low complexity" evidence="1">
    <location>
        <begin position="112"/>
        <end position="123"/>
    </location>
</feature>
<evidence type="ECO:0000313" key="2">
    <source>
        <dbReference type="EMBL" id="KAJ9563846.1"/>
    </source>
</evidence>
<dbReference type="AlphaFoldDB" id="A0AA38TYD7"/>
<keyword evidence="3" id="KW-1185">Reference proteome</keyword>
<sequence>MGWGSLQDRHGKCRFFSCRLPLAVLPEVPVGTDGLDALPDDGKRGAAVGGGDTTTTTTSLPPWRRRKEEEEEEEEEGGDRRACHVEAAHRSSSRALRPLRLSDSDCSPAGFHSSSTSDPFSHSHQFRDHRCCFLNLEDDPPEDDCYSLVTKGMNSRH</sequence>
<dbReference type="Proteomes" id="UP001172457">
    <property type="component" value="Chromosome 2"/>
</dbReference>
<name>A0AA38TYD7_9ASTR</name>
<gene>
    <name evidence="2" type="ORF">OSB04_009006</name>
</gene>
<organism evidence="2 3">
    <name type="scientific">Centaurea solstitialis</name>
    <name type="common">yellow star-thistle</name>
    <dbReference type="NCBI Taxonomy" id="347529"/>
    <lineage>
        <taxon>Eukaryota</taxon>
        <taxon>Viridiplantae</taxon>
        <taxon>Streptophyta</taxon>
        <taxon>Embryophyta</taxon>
        <taxon>Tracheophyta</taxon>
        <taxon>Spermatophyta</taxon>
        <taxon>Magnoliopsida</taxon>
        <taxon>eudicotyledons</taxon>
        <taxon>Gunneridae</taxon>
        <taxon>Pentapetalae</taxon>
        <taxon>asterids</taxon>
        <taxon>campanulids</taxon>
        <taxon>Asterales</taxon>
        <taxon>Asteraceae</taxon>
        <taxon>Carduoideae</taxon>
        <taxon>Cardueae</taxon>
        <taxon>Centaureinae</taxon>
        <taxon>Centaurea</taxon>
    </lineage>
</organism>
<feature type="region of interest" description="Disordered" evidence="1">
    <location>
        <begin position="36"/>
        <end position="96"/>
    </location>
</feature>
<evidence type="ECO:0000256" key="1">
    <source>
        <dbReference type="SAM" id="MobiDB-lite"/>
    </source>
</evidence>
<evidence type="ECO:0000313" key="3">
    <source>
        <dbReference type="Proteomes" id="UP001172457"/>
    </source>
</evidence>
<dbReference type="EMBL" id="JARYMX010000002">
    <property type="protein sequence ID" value="KAJ9563846.1"/>
    <property type="molecule type" value="Genomic_DNA"/>
</dbReference>
<feature type="region of interest" description="Disordered" evidence="1">
    <location>
        <begin position="105"/>
        <end position="124"/>
    </location>
</feature>
<feature type="compositionally biased region" description="Basic and acidic residues" evidence="1">
    <location>
        <begin position="78"/>
        <end position="89"/>
    </location>
</feature>
<accession>A0AA38TYD7</accession>
<reference evidence="2" key="1">
    <citation type="submission" date="2023-03" db="EMBL/GenBank/DDBJ databases">
        <title>Chromosome-scale reference genome and RAD-based genetic map of yellow starthistle (Centaurea solstitialis) reveal putative structural variation and QTLs associated with invader traits.</title>
        <authorList>
            <person name="Reatini B."/>
            <person name="Cang F.A."/>
            <person name="Jiang Q."/>
            <person name="Mckibben M.T.W."/>
            <person name="Barker M.S."/>
            <person name="Rieseberg L.H."/>
            <person name="Dlugosch K.M."/>
        </authorList>
    </citation>
    <scope>NUCLEOTIDE SEQUENCE</scope>
    <source>
        <strain evidence="2">CAN-66</strain>
        <tissue evidence="2">Leaf</tissue>
    </source>
</reference>
<comment type="caution">
    <text evidence="2">The sequence shown here is derived from an EMBL/GenBank/DDBJ whole genome shotgun (WGS) entry which is preliminary data.</text>
</comment>